<keyword evidence="2" id="KW-1185">Reference proteome</keyword>
<dbReference type="OrthoDB" id="3035580at2"/>
<dbReference type="STRING" id="1123281.SAMN02745180_01630"/>
<evidence type="ECO:0000313" key="2">
    <source>
        <dbReference type="Proteomes" id="UP000184389"/>
    </source>
</evidence>
<organism evidence="1 2">
    <name type="scientific">Sporanaerobacter acetigenes DSM 13106</name>
    <dbReference type="NCBI Taxonomy" id="1123281"/>
    <lineage>
        <taxon>Bacteria</taxon>
        <taxon>Bacillati</taxon>
        <taxon>Bacillota</taxon>
        <taxon>Tissierellia</taxon>
        <taxon>Tissierellales</taxon>
        <taxon>Sporanaerobacteraceae</taxon>
        <taxon>Sporanaerobacter</taxon>
    </lineage>
</organism>
<gene>
    <name evidence="1" type="ORF">SAMN02745180_01630</name>
</gene>
<proteinExistence type="predicted"/>
<evidence type="ECO:0000313" key="1">
    <source>
        <dbReference type="EMBL" id="SHH97277.1"/>
    </source>
</evidence>
<name>A0A1M5XBN0_9FIRM</name>
<dbReference type="EMBL" id="FQXR01000006">
    <property type="protein sequence ID" value="SHH97277.1"/>
    <property type="molecule type" value="Genomic_DNA"/>
</dbReference>
<dbReference type="AlphaFoldDB" id="A0A1M5XBN0"/>
<accession>A0A1M5XBN0</accession>
<reference evidence="1 2" key="1">
    <citation type="submission" date="2016-11" db="EMBL/GenBank/DDBJ databases">
        <authorList>
            <person name="Jaros S."/>
            <person name="Januszkiewicz K."/>
            <person name="Wedrychowicz H."/>
        </authorList>
    </citation>
    <scope>NUCLEOTIDE SEQUENCE [LARGE SCALE GENOMIC DNA]</scope>
    <source>
        <strain evidence="1 2">DSM 13106</strain>
    </source>
</reference>
<dbReference type="RefSeq" id="WP_158281614.1">
    <property type="nucleotide sequence ID" value="NZ_FQXR01000006.1"/>
</dbReference>
<sequence length="47" mass="6001">MVCKRYEIRRGQLLYRDELQFRSLIHELLWKVMMRGKGFYIREMRHN</sequence>
<dbReference type="Proteomes" id="UP000184389">
    <property type="component" value="Unassembled WGS sequence"/>
</dbReference>
<protein>
    <submittedName>
        <fullName evidence="1">Uncharacterized protein</fullName>
    </submittedName>
</protein>